<dbReference type="FunFam" id="1.10.1410.10:FF:000003">
    <property type="entry name" value="non-canonical poly(A) RNA polymerase PAPD7"/>
    <property type="match status" value="1"/>
</dbReference>
<dbReference type="GO" id="GO:0031123">
    <property type="term" value="P:RNA 3'-end processing"/>
    <property type="evidence" value="ECO:0007669"/>
    <property type="project" value="TreeGrafter"/>
</dbReference>
<dbReference type="Pfam" id="PF22600">
    <property type="entry name" value="MTPAP-like_central"/>
    <property type="match status" value="1"/>
</dbReference>
<dbReference type="CDD" id="cd05402">
    <property type="entry name" value="NT_PAP_TUTase"/>
    <property type="match status" value="1"/>
</dbReference>
<feature type="region of interest" description="Disordered" evidence="7">
    <location>
        <begin position="444"/>
        <end position="687"/>
    </location>
</feature>
<dbReference type="EC" id="2.7.7.19" evidence="3"/>
<dbReference type="InterPro" id="IPR045862">
    <property type="entry name" value="Trf4-like"/>
</dbReference>
<dbReference type="SUPFAM" id="SSF81301">
    <property type="entry name" value="Nucleotidyltransferase"/>
    <property type="match status" value="1"/>
</dbReference>
<dbReference type="GO" id="GO:0003729">
    <property type="term" value="F:mRNA binding"/>
    <property type="evidence" value="ECO:0007669"/>
    <property type="project" value="TreeGrafter"/>
</dbReference>
<dbReference type="AlphaFoldDB" id="A0AA88XIY6"/>
<evidence type="ECO:0000256" key="1">
    <source>
        <dbReference type="ARBA" id="ARBA00001936"/>
    </source>
</evidence>
<accession>A0AA88XIY6</accession>
<dbReference type="InterPro" id="IPR054708">
    <property type="entry name" value="MTPAP-like_central"/>
</dbReference>
<dbReference type="FunFam" id="3.30.460.10:FF:000006">
    <property type="entry name" value="non-canonical poly(A) RNA polymerase PAPD5"/>
    <property type="match status" value="1"/>
</dbReference>
<dbReference type="EMBL" id="VSWD01000012">
    <property type="protein sequence ID" value="KAK3086063.1"/>
    <property type="molecule type" value="Genomic_DNA"/>
</dbReference>
<dbReference type="InterPro" id="IPR043519">
    <property type="entry name" value="NT_sf"/>
</dbReference>
<name>A0AA88XIY6_PINIB</name>
<feature type="compositionally biased region" description="Polar residues" evidence="7">
    <location>
        <begin position="608"/>
        <end position="638"/>
    </location>
</feature>
<dbReference type="Proteomes" id="UP001186944">
    <property type="component" value="Unassembled WGS sequence"/>
</dbReference>
<keyword evidence="5" id="KW-0479">Metal-binding</keyword>
<comment type="caution">
    <text evidence="10">The sequence shown here is derived from an EMBL/GenBank/DDBJ whole genome shotgun (WGS) entry which is preliminary data.</text>
</comment>
<feature type="compositionally biased region" description="Polar residues" evidence="7">
    <location>
        <begin position="588"/>
        <end position="599"/>
    </location>
</feature>
<dbReference type="PANTHER" id="PTHR23092">
    <property type="entry name" value="POLY(A) RNA POLYMERASE"/>
    <property type="match status" value="1"/>
</dbReference>
<keyword evidence="6" id="KW-0460">Magnesium</keyword>
<feature type="compositionally biased region" description="Polar residues" evidence="7">
    <location>
        <begin position="504"/>
        <end position="553"/>
    </location>
</feature>
<feature type="domain" description="PAP-associated" evidence="8">
    <location>
        <begin position="311"/>
        <end position="371"/>
    </location>
</feature>
<comment type="similarity">
    <text evidence="2">Belongs to the DNA polymerase type-B-like family.</text>
</comment>
<evidence type="ECO:0000313" key="11">
    <source>
        <dbReference type="Proteomes" id="UP001186944"/>
    </source>
</evidence>
<keyword evidence="4" id="KW-0808">Transferase</keyword>
<proteinExistence type="inferred from homology"/>
<evidence type="ECO:0000256" key="4">
    <source>
        <dbReference type="ARBA" id="ARBA00022679"/>
    </source>
</evidence>
<evidence type="ECO:0000259" key="9">
    <source>
        <dbReference type="Pfam" id="PF22600"/>
    </source>
</evidence>
<evidence type="ECO:0000256" key="5">
    <source>
        <dbReference type="ARBA" id="ARBA00022723"/>
    </source>
</evidence>
<sequence length="687" mass="77228">MDPRISWCLPEQLGVAHDIWTKIIETQIGVGNMSLNNANPNLGRTPEYIPLTINNNFEQKRGITNPQNDIQNHQNNFKRKREINRASTYGLNRSAYKHFLREGGGLTPWIPEGRSYSHDVIGLHNEIKDFVAYMTPTEEEGNMRKEVVQRITSVVKDTWPDARVEIFGSFKTGLYLPTSDIDLVVFGDWDALPLFTLEKALLDRGYADRSTIKVLDKASVPIVKMVDQQTEVKVDISFNTKMSVESAALIQKFMEQYPTLQYLVLVLKQFLLQRDLNEVFTGGISSYSLIYMAISFLQVHERLDASDPNANLGVLLIEFFELYGRKFNYLKTGIRIKDGGRYVPKDEIQRNMDNGYRPSMLCIEDPLTPGNDIGRSSYGAMQVKQAFEYAYLVLSYSVFPQYSPKMHSILGRIVRVTNEVVDYRRWIRDTYPSKVLDNLEPKQRSYASVANSPKKNKLSPSKKDAERESDHSDSSSVSMYKSSSSSASSVSTSSLSSDSESEPDPNQQPLEQPGQTTPVKEQPSKSNTSSDPCRTNPPASTPSKSPKQSTIQTYEFVRSRDFSKQRGSAKSRDGSSSSVSSNRSTQSDMNNQRPVSGHSSRGAYYDNYSRNSNYHNDQTSRNKNYHGNSANHRGQNAAHQGGAHSSKVYRPSGKRRKGSGGGSDRNSQDYSGGYKGKDKAQNHTANR</sequence>
<dbReference type="Gene3D" id="1.10.1410.10">
    <property type="match status" value="1"/>
</dbReference>
<dbReference type="SUPFAM" id="SSF81631">
    <property type="entry name" value="PAP/OAS1 substrate-binding domain"/>
    <property type="match status" value="1"/>
</dbReference>
<evidence type="ECO:0000256" key="6">
    <source>
        <dbReference type="ARBA" id="ARBA00022842"/>
    </source>
</evidence>
<dbReference type="PANTHER" id="PTHR23092:SF15">
    <property type="entry name" value="INACTIVE NON-CANONICAL POLY(A) RNA POLYMERASE PROTEIN TRF4-2-RELATED"/>
    <property type="match status" value="1"/>
</dbReference>
<dbReference type="Pfam" id="PF03828">
    <property type="entry name" value="PAP_assoc"/>
    <property type="match status" value="1"/>
</dbReference>
<organism evidence="10 11">
    <name type="scientific">Pinctada imbricata</name>
    <name type="common">Atlantic pearl-oyster</name>
    <name type="synonym">Pinctada martensii</name>
    <dbReference type="NCBI Taxonomy" id="66713"/>
    <lineage>
        <taxon>Eukaryota</taxon>
        <taxon>Metazoa</taxon>
        <taxon>Spiralia</taxon>
        <taxon>Lophotrochozoa</taxon>
        <taxon>Mollusca</taxon>
        <taxon>Bivalvia</taxon>
        <taxon>Autobranchia</taxon>
        <taxon>Pteriomorphia</taxon>
        <taxon>Pterioida</taxon>
        <taxon>Pterioidea</taxon>
        <taxon>Pteriidae</taxon>
        <taxon>Pinctada</taxon>
    </lineage>
</organism>
<dbReference type="GO" id="GO:0031499">
    <property type="term" value="C:TRAMP complex"/>
    <property type="evidence" value="ECO:0007669"/>
    <property type="project" value="TreeGrafter"/>
</dbReference>
<gene>
    <name evidence="10" type="ORF">FSP39_012901</name>
</gene>
<comment type="cofactor">
    <cofactor evidence="1">
        <name>Mn(2+)</name>
        <dbReference type="ChEBI" id="CHEBI:29035"/>
    </cofactor>
</comment>
<evidence type="ECO:0000256" key="3">
    <source>
        <dbReference type="ARBA" id="ARBA00012388"/>
    </source>
</evidence>
<dbReference type="InterPro" id="IPR002058">
    <property type="entry name" value="PAP_assoc"/>
</dbReference>
<feature type="compositionally biased region" description="Low complexity" evidence="7">
    <location>
        <begin position="474"/>
        <end position="498"/>
    </location>
</feature>
<evidence type="ECO:0000259" key="8">
    <source>
        <dbReference type="Pfam" id="PF03828"/>
    </source>
</evidence>
<feature type="domain" description="Poly(A) RNA polymerase mitochondrial-like central palm" evidence="9">
    <location>
        <begin position="123"/>
        <end position="253"/>
    </location>
</feature>
<dbReference type="GO" id="GO:0046872">
    <property type="term" value="F:metal ion binding"/>
    <property type="evidence" value="ECO:0007669"/>
    <property type="project" value="UniProtKB-KW"/>
</dbReference>
<dbReference type="GO" id="GO:0043634">
    <property type="term" value="P:polyadenylation-dependent ncRNA catabolic process"/>
    <property type="evidence" value="ECO:0007669"/>
    <property type="project" value="TreeGrafter"/>
</dbReference>
<evidence type="ECO:0000256" key="7">
    <source>
        <dbReference type="SAM" id="MobiDB-lite"/>
    </source>
</evidence>
<reference evidence="10" key="1">
    <citation type="submission" date="2019-08" db="EMBL/GenBank/DDBJ databases">
        <title>The improved chromosome-level genome for the pearl oyster Pinctada fucata martensii using PacBio sequencing and Hi-C.</title>
        <authorList>
            <person name="Zheng Z."/>
        </authorList>
    </citation>
    <scope>NUCLEOTIDE SEQUENCE</scope>
    <source>
        <strain evidence="10">ZZ-2019</strain>
        <tissue evidence="10">Adductor muscle</tissue>
    </source>
</reference>
<feature type="compositionally biased region" description="Low complexity" evidence="7">
    <location>
        <begin position="574"/>
        <end position="587"/>
    </location>
</feature>
<dbReference type="Gene3D" id="3.30.460.10">
    <property type="entry name" value="Beta Polymerase, domain 2"/>
    <property type="match status" value="1"/>
</dbReference>
<evidence type="ECO:0000256" key="2">
    <source>
        <dbReference type="ARBA" id="ARBA00008593"/>
    </source>
</evidence>
<dbReference type="GO" id="GO:0005730">
    <property type="term" value="C:nucleolus"/>
    <property type="evidence" value="ECO:0007669"/>
    <property type="project" value="TreeGrafter"/>
</dbReference>
<keyword evidence="11" id="KW-1185">Reference proteome</keyword>
<feature type="compositionally biased region" description="Basic and acidic residues" evidence="7">
    <location>
        <begin position="461"/>
        <end position="473"/>
    </location>
</feature>
<protein>
    <recommendedName>
        <fullName evidence="3">polynucleotide adenylyltransferase</fullName>
        <ecNumber evidence="3">2.7.7.19</ecNumber>
    </recommendedName>
</protein>
<dbReference type="GO" id="GO:1990817">
    <property type="term" value="F:poly(A) RNA polymerase activity"/>
    <property type="evidence" value="ECO:0007669"/>
    <property type="project" value="UniProtKB-EC"/>
</dbReference>
<evidence type="ECO:0000313" key="10">
    <source>
        <dbReference type="EMBL" id="KAK3086063.1"/>
    </source>
</evidence>